<dbReference type="SMART" id="SM00044">
    <property type="entry name" value="CYCc"/>
    <property type="match status" value="1"/>
</dbReference>
<dbReference type="SMART" id="SM00028">
    <property type="entry name" value="TPR"/>
    <property type="match status" value="6"/>
</dbReference>
<dbReference type="GO" id="GO:0005737">
    <property type="term" value="C:cytoplasm"/>
    <property type="evidence" value="ECO:0007669"/>
    <property type="project" value="TreeGrafter"/>
</dbReference>
<sequence length="1295" mass="135275">MITSPLGGTLRCPRCGTPAVPGGRFCFHCGLPLQTENGMGADEGAERRVVTVLFGDLSDFTAWAEDLDPERVGEVTDRVLAALARDVAEVGGRVDNLTGDGIMAVFGAPTAHEDDPERAVRAAAAMQETVRRLVTDEAGGGRHLGLRVGINTGEVLAGVQASLTYTVIGDTVNTAARLSDAAAVGAVYAGHDTMIATTSVATWRRLAPLKLKGKREPVPTYELVSLRPSNVARPGHGDDAPFTGRDQDLAVLESAFRDVVAHSQPRTVVITGEAGIGKTRIAVELARRAGAQQDARVLWGRTVRHGDGRDLAPLMDIVRTACGVGEGDSPDRVAERVRRTVSRLEHPAARTRIPGGVADKLLALLGVPPEGRSTVAPDIPPGDPAGRENPADDPAVRAVDAIVDDVAVLLGGLSNDGPLVIVLDDLEWATTALWQGLRRFASRLRGPVFLIMLDREVPSLAGLPNAESLALAPLAESASASLLRDYLGGAELDETARAALLARVHGNPFFLTELLNLLVDRGILHRGDLHRGDAAGATAAGAGTDTGTGAAGTEPVPGVTPNGAAPGTDLASEILRHPAGTQQCSWVLEGSLPETTLPAGVQSVLAARIDDLDPIAKAVLRSASVLGSRFPADALPALEDRRGEQVHRALATLTERQLLRAPHPGEPMWTFVHPMARDVAYAGLPKVERARRHAAAAQWGVEFLSGSEAEVAAFVGHHAERAHDLAASMALAPTDPAWSAREPGFHALVRVARSALARDDHRSASDLITSARRLGRGVVSELDDLGAVVLHAEALASLRRLDEAERVLRPALRVATPELRAAAYRILGDLRHKQGRDDEAATALVTALEEAQRAGSDRVIAATLRQLGLLEYAAGRVRHAEKRFTDALALARRVGDPRGVGWALQHLAWSATTRGDYPCAQEYLRDASEVFRRLDDTGGLGWCAGTEALVWLLSGQLSRARRLARDLIEMAGSLGEVWGLAVCLTIDAVAAAELGDIAEAEAEAERAAELFEATGDTWGVALTLVARGLAARGAGDPERGAAHLHNAQAAADQGGHAVVGALSMVLLGLTRLDAGLLNEAEQAADLAMRALDSLELQPHAQLGAKVLAAQVARARGRLQEAIQLLETALAAGEPATLLFPRRQAYAHLAGTLLDAGRPAEALAVARRAVEVGAEDVRAQVLAWRALGTVLVASGKPAEGRAAYEKALAAATATEAVSEAAQTRRLLSAIPDGPKPVNLPGVADVRVTRPATGGLPAPGATPSTVASTAPSAVGSSTASSAGAPTVPSLAEPTTQA</sequence>
<dbReference type="HOGENOM" id="CLU_004435_3_1_11"/>
<dbReference type="GO" id="GO:0035556">
    <property type="term" value="P:intracellular signal transduction"/>
    <property type="evidence" value="ECO:0007669"/>
    <property type="project" value="InterPro"/>
</dbReference>
<evidence type="ECO:0000259" key="4">
    <source>
        <dbReference type="PROSITE" id="PS50125"/>
    </source>
</evidence>
<keyword evidence="1" id="KW-0547">Nucleotide-binding</keyword>
<evidence type="ECO:0000313" key="5">
    <source>
        <dbReference type="EMBL" id="AEH11574.1"/>
    </source>
</evidence>
<feature type="domain" description="Guanylate cyclase" evidence="4">
    <location>
        <begin position="51"/>
        <end position="179"/>
    </location>
</feature>
<dbReference type="InterPro" id="IPR019734">
    <property type="entry name" value="TPR_rpt"/>
</dbReference>
<dbReference type="Gene3D" id="3.30.70.1230">
    <property type="entry name" value="Nucleotide cyclase"/>
    <property type="match status" value="1"/>
</dbReference>
<dbReference type="InterPro" id="IPR027417">
    <property type="entry name" value="P-loop_NTPase"/>
</dbReference>
<dbReference type="GO" id="GO:0004016">
    <property type="term" value="F:adenylate cyclase activity"/>
    <property type="evidence" value="ECO:0007669"/>
    <property type="project" value="TreeGrafter"/>
</dbReference>
<protein>
    <submittedName>
        <fullName evidence="5">Adenylate/guanylate cyclase</fullName>
    </submittedName>
</protein>
<dbReference type="KEGG" id="fsy:FsymDg_4317"/>
<dbReference type="eggNOG" id="COG0457">
    <property type="taxonomic scope" value="Bacteria"/>
</dbReference>
<dbReference type="InterPro" id="IPR001054">
    <property type="entry name" value="A/G_cyclase"/>
</dbReference>
<dbReference type="InterPro" id="IPR041664">
    <property type="entry name" value="AAA_16"/>
</dbReference>
<dbReference type="CDD" id="cd07302">
    <property type="entry name" value="CHD"/>
    <property type="match status" value="1"/>
</dbReference>
<dbReference type="SUPFAM" id="SSF48452">
    <property type="entry name" value="TPR-like"/>
    <property type="match status" value="2"/>
</dbReference>
<feature type="compositionally biased region" description="Low complexity" evidence="3">
    <location>
        <begin position="1256"/>
        <end position="1287"/>
    </location>
</feature>
<evidence type="ECO:0000313" key="6">
    <source>
        <dbReference type="Proteomes" id="UP000001549"/>
    </source>
</evidence>
<keyword evidence="2" id="KW-0067">ATP-binding</keyword>
<dbReference type="PROSITE" id="PS50125">
    <property type="entry name" value="GUANYLATE_CYCLASE_2"/>
    <property type="match status" value="1"/>
</dbReference>
<dbReference type="Pfam" id="PF13424">
    <property type="entry name" value="TPR_12"/>
    <property type="match status" value="1"/>
</dbReference>
<evidence type="ECO:0000256" key="1">
    <source>
        <dbReference type="ARBA" id="ARBA00022741"/>
    </source>
</evidence>
<dbReference type="eggNOG" id="COG3899">
    <property type="taxonomic scope" value="Bacteria"/>
</dbReference>
<dbReference type="Gene3D" id="3.40.50.300">
    <property type="entry name" value="P-loop containing nucleotide triphosphate hydrolases"/>
    <property type="match status" value="1"/>
</dbReference>
<dbReference type="EMBL" id="CP002801">
    <property type="protein sequence ID" value="AEH11574.1"/>
    <property type="molecule type" value="Genomic_DNA"/>
</dbReference>
<dbReference type="SUPFAM" id="SSF52540">
    <property type="entry name" value="P-loop containing nucleoside triphosphate hydrolases"/>
    <property type="match status" value="1"/>
</dbReference>
<name>F8AYK6_9ACTN</name>
<dbReference type="PANTHER" id="PTHR16305">
    <property type="entry name" value="TESTICULAR SOLUBLE ADENYLYL CYCLASE"/>
    <property type="match status" value="1"/>
</dbReference>
<dbReference type="Gene3D" id="1.25.40.10">
    <property type="entry name" value="Tetratricopeptide repeat domain"/>
    <property type="match status" value="3"/>
</dbReference>
<gene>
    <name evidence="5" type="ordered locus">FsymDg_4317</name>
</gene>
<dbReference type="RefSeq" id="WP_013875435.1">
    <property type="nucleotide sequence ID" value="NC_015656.1"/>
</dbReference>
<proteinExistence type="predicted"/>
<dbReference type="Pfam" id="PF00211">
    <property type="entry name" value="Guanylate_cyc"/>
    <property type="match status" value="1"/>
</dbReference>
<evidence type="ECO:0000256" key="3">
    <source>
        <dbReference type="SAM" id="MobiDB-lite"/>
    </source>
</evidence>
<organism evidence="5 6">
    <name type="scientific">Candidatus Protofrankia datiscae</name>
    <dbReference type="NCBI Taxonomy" id="2716812"/>
    <lineage>
        <taxon>Bacteria</taxon>
        <taxon>Bacillati</taxon>
        <taxon>Actinomycetota</taxon>
        <taxon>Actinomycetes</taxon>
        <taxon>Frankiales</taxon>
        <taxon>Frankiaceae</taxon>
        <taxon>Protofrankia</taxon>
    </lineage>
</organism>
<dbReference type="Proteomes" id="UP000001549">
    <property type="component" value="Chromosome"/>
</dbReference>
<dbReference type="GO" id="GO:0005524">
    <property type="term" value="F:ATP binding"/>
    <property type="evidence" value="ECO:0007669"/>
    <property type="project" value="UniProtKB-KW"/>
</dbReference>
<dbReference type="STRING" id="656024.FsymDg_4317"/>
<feature type="region of interest" description="Disordered" evidence="3">
    <location>
        <begin position="1247"/>
        <end position="1295"/>
    </location>
</feature>
<dbReference type="eggNOG" id="COG2114">
    <property type="taxonomic scope" value="Bacteria"/>
</dbReference>
<keyword evidence="6" id="KW-1185">Reference proteome</keyword>
<evidence type="ECO:0000256" key="2">
    <source>
        <dbReference type="ARBA" id="ARBA00022840"/>
    </source>
</evidence>
<reference evidence="5 6" key="1">
    <citation type="submission" date="2011-05" db="EMBL/GenBank/DDBJ databases">
        <title>Complete sequence of chromosome of Frankia symbiont of Datisca glomerata.</title>
        <authorList>
            <consortium name="US DOE Joint Genome Institute"/>
            <person name="Lucas S."/>
            <person name="Han J."/>
            <person name="Lapidus A."/>
            <person name="Cheng J.-F."/>
            <person name="Goodwin L."/>
            <person name="Pitluck S."/>
            <person name="Peters L."/>
            <person name="Mikhailova N."/>
            <person name="Chertkov O."/>
            <person name="Teshima H."/>
            <person name="Han C."/>
            <person name="Tapia R."/>
            <person name="Land M."/>
            <person name="Hauser L."/>
            <person name="Kyrpides N."/>
            <person name="Ivanova N."/>
            <person name="Pagani I."/>
            <person name="Berry A."/>
            <person name="Pawlowski K."/>
            <person name="Persson T."/>
            <person name="Vanden Heuvel B."/>
            <person name="Benson D."/>
            <person name="Woyke T."/>
        </authorList>
    </citation>
    <scope>NUCLEOTIDE SEQUENCE [LARGE SCALE GENOMIC DNA]</scope>
    <source>
        <strain evidence="6">4085684</strain>
    </source>
</reference>
<dbReference type="InterPro" id="IPR011990">
    <property type="entry name" value="TPR-like_helical_dom_sf"/>
</dbReference>
<dbReference type="PANTHER" id="PTHR16305:SF28">
    <property type="entry name" value="GUANYLATE CYCLASE DOMAIN-CONTAINING PROTEIN"/>
    <property type="match status" value="1"/>
</dbReference>
<feature type="region of interest" description="Disordered" evidence="3">
    <location>
        <begin position="372"/>
        <end position="391"/>
    </location>
</feature>
<accession>F8AYK6</accession>
<feature type="region of interest" description="Disordered" evidence="3">
    <location>
        <begin position="537"/>
        <end position="564"/>
    </location>
</feature>
<dbReference type="InterPro" id="IPR029787">
    <property type="entry name" value="Nucleotide_cyclase"/>
</dbReference>
<dbReference type="Pfam" id="PF13191">
    <property type="entry name" value="AAA_16"/>
    <property type="match status" value="1"/>
</dbReference>
<dbReference type="GO" id="GO:0009190">
    <property type="term" value="P:cyclic nucleotide biosynthetic process"/>
    <property type="evidence" value="ECO:0007669"/>
    <property type="project" value="InterPro"/>
</dbReference>
<dbReference type="SUPFAM" id="SSF55073">
    <property type="entry name" value="Nucleotide cyclase"/>
    <property type="match status" value="1"/>
</dbReference>